<accession>A0AAD9HRU9</accession>
<proteinExistence type="predicted"/>
<dbReference type="Proteomes" id="UP001232148">
    <property type="component" value="Unassembled WGS sequence"/>
</dbReference>
<protein>
    <submittedName>
        <fullName evidence="2">Uncharacterized protein</fullName>
    </submittedName>
</protein>
<name>A0AAD9HRU9_9PEZI</name>
<feature type="compositionally biased region" description="Basic and acidic residues" evidence="1">
    <location>
        <begin position="63"/>
        <end position="76"/>
    </location>
</feature>
<evidence type="ECO:0000256" key="1">
    <source>
        <dbReference type="SAM" id="MobiDB-lite"/>
    </source>
</evidence>
<keyword evidence="3" id="KW-1185">Reference proteome</keyword>
<dbReference type="EMBL" id="MU842817">
    <property type="protein sequence ID" value="KAK2034045.1"/>
    <property type="molecule type" value="Genomic_DNA"/>
</dbReference>
<evidence type="ECO:0000313" key="3">
    <source>
        <dbReference type="Proteomes" id="UP001232148"/>
    </source>
</evidence>
<dbReference type="AlphaFoldDB" id="A0AAD9HRU9"/>
<comment type="caution">
    <text evidence="2">The sequence shown here is derived from an EMBL/GenBank/DDBJ whole genome shotgun (WGS) entry which is preliminary data.</text>
</comment>
<reference evidence="2" key="1">
    <citation type="submission" date="2021-06" db="EMBL/GenBank/DDBJ databases">
        <title>Comparative genomics, transcriptomics and evolutionary studies reveal genomic signatures of adaptation to plant cell wall in hemibiotrophic fungi.</title>
        <authorList>
            <consortium name="DOE Joint Genome Institute"/>
            <person name="Baroncelli R."/>
            <person name="Diaz J.F."/>
            <person name="Benocci T."/>
            <person name="Peng M."/>
            <person name="Battaglia E."/>
            <person name="Haridas S."/>
            <person name="Andreopoulos W."/>
            <person name="Labutti K."/>
            <person name="Pangilinan J."/>
            <person name="Floch G.L."/>
            <person name="Makela M.R."/>
            <person name="Henrissat B."/>
            <person name="Grigoriev I.V."/>
            <person name="Crouch J.A."/>
            <person name="De Vries R.P."/>
            <person name="Sukno S.A."/>
            <person name="Thon M.R."/>
        </authorList>
    </citation>
    <scope>NUCLEOTIDE SEQUENCE</scope>
    <source>
        <strain evidence="2">MAFF235873</strain>
    </source>
</reference>
<sequence>MLAQKQMKRPSSLPGLYTTHHVSNSLFEAVTWVNRICCEVWFTATGNRFDEPASAEGRTGPTRRAEAAAAAKEKGNGGEANHPAFDVRHRRGPTDALPFQAGFMARLSPHFQSIDCESAQDNHDPQNNRSGCAKRKKRKYKPWLFLLLLHFPIRCYTHSSELPPFYPHVYHAHMRC</sequence>
<evidence type="ECO:0000313" key="2">
    <source>
        <dbReference type="EMBL" id="KAK2034045.1"/>
    </source>
</evidence>
<feature type="region of interest" description="Disordered" evidence="1">
    <location>
        <begin position="49"/>
        <end position="85"/>
    </location>
</feature>
<organism evidence="2 3">
    <name type="scientific">Colletotrichum zoysiae</name>
    <dbReference type="NCBI Taxonomy" id="1216348"/>
    <lineage>
        <taxon>Eukaryota</taxon>
        <taxon>Fungi</taxon>
        <taxon>Dikarya</taxon>
        <taxon>Ascomycota</taxon>
        <taxon>Pezizomycotina</taxon>
        <taxon>Sordariomycetes</taxon>
        <taxon>Hypocreomycetidae</taxon>
        <taxon>Glomerellales</taxon>
        <taxon>Glomerellaceae</taxon>
        <taxon>Colletotrichum</taxon>
        <taxon>Colletotrichum graminicola species complex</taxon>
    </lineage>
</organism>
<gene>
    <name evidence="2" type="ORF">LX32DRAFT_6518</name>
</gene>